<proteinExistence type="predicted"/>
<evidence type="ECO:0000256" key="6">
    <source>
        <dbReference type="SAM" id="Phobius"/>
    </source>
</evidence>
<feature type="transmembrane region" description="Helical" evidence="6">
    <location>
        <begin position="46"/>
        <end position="69"/>
    </location>
</feature>
<evidence type="ECO:0000313" key="9">
    <source>
        <dbReference type="Proteomes" id="UP000001192"/>
    </source>
</evidence>
<evidence type="ECO:0000256" key="2">
    <source>
        <dbReference type="ARBA" id="ARBA00022692"/>
    </source>
</evidence>
<feature type="region of interest" description="Disordered" evidence="5">
    <location>
        <begin position="1"/>
        <end position="39"/>
    </location>
</feature>
<dbReference type="PANTHER" id="PTHR36985:SF1">
    <property type="entry name" value="TRANSLOCATION AND ASSEMBLY MODULE SUBUNIT TAMB"/>
    <property type="match status" value="1"/>
</dbReference>
<feature type="compositionally biased region" description="Low complexity" evidence="5">
    <location>
        <begin position="610"/>
        <end position="621"/>
    </location>
</feature>
<accession>B2JEQ3</accession>
<keyword evidence="2 6" id="KW-0812">Transmembrane</keyword>
<dbReference type="GO" id="GO:0009306">
    <property type="term" value="P:protein secretion"/>
    <property type="evidence" value="ECO:0007669"/>
    <property type="project" value="InterPro"/>
</dbReference>
<evidence type="ECO:0000256" key="3">
    <source>
        <dbReference type="ARBA" id="ARBA00022989"/>
    </source>
</evidence>
<name>B2JEQ3_PARP8</name>
<feature type="region of interest" description="Disordered" evidence="5">
    <location>
        <begin position="355"/>
        <end position="406"/>
    </location>
</feature>
<evidence type="ECO:0000256" key="5">
    <source>
        <dbReference type="SAM" id="MobiDB-lite"/>
    </source>
</evidence>
<dbReference type="Pfam" id="PF04357">
    <property type="entry name" value="TamB"/>
    <property type="match status" value="1"/>
</dbReference>
<dbReference type="eggNOG" id="COG2911">
    <property type="taxonomic scope" value="Bacteria"/>
</dbReference>
<feature type="compositionally biased region" description="Pro residues" evidence="5">
    <location>
        <begin position="20"/>
        <end position="35"/>
    </location>
</feature>
<evidence type="ECO:0000256" key="1">
    <source>
        <dbReference type="ARBA" id="ARBA00004167"/>
    </source>
</evidence>
<reference evidence="9" key="1">
    <citation type="journal article" date="2014" name="Stand. Genomic Sci.">
        <title>Complete genome sequence of Burkholderia phymatum STM815(T), a broad host range and efficient nitrogen-fixing symbiont of Mimosa species.</title>
        <authorList>
            <person name="Moulin L."/>
            <person name="Klonowska A."/>
            <person name="Caroline B."/>
            <person name="Booth K."/>
            <person name="Vriezen J.A."/>
            <person name="Melkonian R."/>
            <person name="James E.K."/>
            <person name="Young J.P."/>
            <person name="Bena G."/>
            <person name="Hauser L."/>
            <person name="Land M."/>
            <person name="Kyrpides N."/>
            <person name="Bruce D."/>
            <person name="Chain P."/>
            <person name="Copeland A."/>
            <person name="Pitluck S."/>
            <person name="Woyke T."/>
            <person name="Lizotte-Waniewski M."/>
            <person name="Bristow J."/>
            <person name="Riley M."/>
        </authorList>
    </citation>
    <scope>NUCLEOTIDE SEQUENCE [LARGE SCALE GENOMIC DNA]</scope>
    <source>
        <strain evidence="9">DSM 17167 / CIP 108236 / LMG 21445 / STM815</strain>
    </source>
</reference>
<feature type="region of interest" description="Disordered" evidence="5">
    <location>
        <begin position="579"/>
        <end position="625"/>
    </location>
</feature>
<dbReference type="GO" id="GO:0005886">
    <property type="term" value="C:plasma membrane"/>
    <property type="evidence" value="ECO:0007669"/>
    <property type="project" value="InterPro"/>
</dbReference>
<dbReference type="STRING" id="391038.Bphy_2193"/>
<keyword evidence="9" id="KW-1185">Reference proteome</keyword>
<dbReference type="EMBL" id="CP001043">
    <property type="protein sequence ID" value="ACC71368.1"/>
    <property type="molecule type" value="Genomic_DNA"/>
</dbReference>
<dbReference type="HOGENOM" id="CLU_002338_3_0_4"/>
<dbReference type="InterPro" id="IPR007452">
    <property type="entry name" value="TamB_C"/>
</dbReference>
<feature type="compositionally biased region" description="Low complexity" evidence="5">
    <location>
        <begin position="378"/>
        <end position="392"/>
    </location>
</feature>
<sequence>MTTDPSANSSGNTSGGTPPDGAPPRGPDGPNTPPPARKRRRPLWKVIAWAIFAPLMIVALVGGLLYGVMVTERGTAYAWQAAVKMLHGQLEGKLDGGSIATGLHLRDVRWRSLDGSGTDIRVDRVDARWALDDKPWRFVVDYLHVGTIDARIAPSTSKSEPMTLPKDLRLPLQLAVRDLSVEKLVLHEGASTSVYSRLRFHGRSDGRHHEASVDRLDTPFGAVTAVAKLDGMRPFSLTGDAGYAGKLNDEAVQVRAHLSGSLETLIAELDATGMKLTGHARVEATPFADVPLQRATLTFDHVNPQAFAPGAPLADLAVRAELRPVQREAAGHETTGASAAAGIASAAVAASAASGAGTGHAPKSARSASSTKPGRVTSGAIPASAASAASGPLITPPAEAGAGHRSPGFAVQGQVSIVNAKPGSIDEHLLPLIDAHADVQLDAKAQRISNLNVRLIKEATITGGGALMGTRGQFDLQIAKLDLNALQSSVRPTQFAGPVSIRLHDDVQSVMLDLNDPKAALRVQGKIVLDRARTSFNDMRVSAGKGRIDLNGAIKRDASSTYNLKATLTDFDPLLLTAPTPSRTAAPAHAGAASEKGKRATNASEPRPAPKTAAKTPAKAPASRKIEARVNGTLTAAGVLAPTLTTKAEFRLGESVYDGLPMTGSGTIQLAGSHILPSRANLSVAGNQVDLQGSFGARGDRLRFHVDAPELDRLGFGLAGLLAAQGDVTGTFEHPNVVLDYKADSVVFGANKVGHAEGHAELRDGANGAMIFTTDAHNVSTAGVELSTLTARLNGTRAKHSLDAAAVGTLQGRPLDLAVAANGKLTDARDGTHWDGTVTRVSNKGTPALNMEAPLAVSAGGGRVTLGPTKLTLEGAVLDLKSFALDRGRIRSAGTLTGVSVARMLELRQEFTGVPSTLKTDLVFDGNWDVALGETATGHIELKRRGGDITIEVGRGFAPLGITDIVARSDFSGGNQLNVTAHAQASRIGVTDASAHTTLVPRDGVLTVDEEGPLSGTINANVPSLKTTGGLFGPSYLLDGHLALKLALGGTVAKPNLSGSLIGDDISATLVDLGVQLKDGIVRIALSENLVDFQQVEFHGATGTLRATGRVRLDNTEPDLTASIVADQLELFASPDRQLTMSGSASVANAGTQGGLAINGKFVIDHALFDMPDKSEPRLGDDVVVVRPDGSVASGKPQEVGNSNKPVGPFAPRANIDIDLGQKFRFRGQGADVGLRGTITALSAPNMPLRAVGNVRVTEGSTYTAFGRKLGIENGFFTFNGPVANPGINILAMRRNQQVEAGVQVTGTIQSPVAKLVSEPSVPDNEKLSWLLFGHGTDQGNNVGQQSTMTTALALLGSASGKRIAQEFGLDEFSIGRSEVGLTDPQVVMVSKAISEWLVIGYEQGLQSASNAIKATVNLTRYWSVAVYGGTFQGMDLQYTRRFDRLRW</sequence>
<dbReference type="Proteomes" id="UP000001192">
    <property type="component" value="Chromosome 1"/>
</dbReference>
<gene>
    <name evidence="8" type="ordered locus">Bphy_2193</name>
</gene>
<feature type="domain" description="Translocation and assembly module TamB C-terminal" evidence="7">
    <location>
        <begin position="1101"/>
        <end position="1443"/>
    </location>
</feature>
<feature type="compositionally biased region" description="Low complexity" evidence="5">
    <location>
        <begin position="8"/>
        <end position="19"/>
    </location>
</feature>
<organism evidence="8 9">
    <name type="scientific">Paraburkholderia phymatum (strain DSM 17167 / CIP 108236 / LMG 21445 / STM815)</name>
    <name type="common">Burkholderia phymatum</name>
    <dbReference type="NCBI Taxonomy" id="391038"/>
    <lineage>
        <taxon>Bacteria</taxon>
        <taxon>Pseudomonadati</taxon>
        <taxon>Pseudomonadota</taxon>
        <taxon>Betaproteobacteria</taxon>
        <taxon>Burkholderiales</taxon>
        <taxon>Burkholderiaceae</taxon>
        <taxon>Paraburkholderia</taxon>
    </lineage>
</organism>
<dbReference type="OrthoDB" id="5288149at2"/>
<keyword evidence="4 6" id="KW-0472">Membrane</keyword>
<evidence type="ECO:0000313" key="8">
    <source>
        <dbReference type="EMBL" id="ACC71368.1"/>
    </source>
</evidence>
<feature type="compositionally biased region" description="Low complexity" evidence="5">
    <location>
        <begin position="579"/>
        <end position="588"/>
    </location>
</feature>
<evidence type="ECO:0000259" key="7">
    <source>
        <dbReference type="Pfam" id="PF04357"/>
    </source>
</evidence>
<dbReference type="RefSeq" id="WP_012401574.1">
    <property type="nucleotide sequence ID" value="NC_010622.1"/>
</dbReference>
<protein>
    <recommendedName>
        <fullName evidence="7">Translocation and assembly module TamB C-terminal domain-containing protein</fullName>
    </recommendedName>
</protein>
<dbReference type="PANTHER" id="PTHR36985">
    <property type="entry name" value="TRANSLOCATION AND ASSEMBLY MODULE SUBUNIT TAMB"/>
    <property type="match status" value="1"/>
</dbReference>
<comment type="subcellular location">
    <subcellularLocation>
        <location evidence="1">Membrane</location>
        <topology evidence="1">Single-pass membrane protein</topology>
    </subcellularLocation>
</comment>
<keyword evidence="3 6" id="KW-1133">Transmembrane helix</keyword>
<dbReference type="KEGG" id="bph:Bphy_2193"/>
<evidence type="ECO:0000256" key="4">
    <source>
        <dbReference type="ARBA" id="ARBA00023136"/>
    </source>
</evidence>